<dbReference type="AlphaFoldDB" id="M3C9X7"/>
<evidence type="ECO:0000313" key="1">
    <source>
        <dbReference type="EMBL" id="EMF08660.1"/>
    </source>
</evidence>
<organism evidence="1 2">
    <name type="scientific">Sphaerulina musiva (strain SO2202)</name>
    <name type="common">Poplar stem canker fungus</name>
    <name type="synonym">Septoria musiva</name>
    <dbReference type="NCBI Taxonomy" id="692275"/>
    <lineage>
        <taxon>Eukaryota</taxon>
        <taxon>Fungi</taxon>
        <taxon>Dikarya</taxon>
        <taxon>Ascomycota</taxon>
        <taxon>Pezizomycotina</taxon>
        <taxon>Dothideomycetes</taxon>
        <taxon>Dothideomycetidae</taxon>
        <taxon>Mycosphaerellales</taxon>
        <taxon>Mycosphaerellaceae</taxon>
        <taxon>Sphaerulina</taxon>
    </lineage>
</organism>
<dbReference type="HOGENOM" id="CLU_1769270_0_0_1"/>
<dbReference type="GeneID" id="27904479"/>
<dbReference type="RefSeq" id="XP_016756781.1">
    <property type="nucleotide sequence ID" value="XM_016907342.1"/>
</dbReference>
<sequence length="147" mass="15915">MLEELVEIETVFELATLEDLDVPDIIGKVILGGIVEDTIEAVPENTEELLPPPEVVLSVESEALDKEGSKLLEEVLRASVLLAVERPEELKERDWLEDDEDKSVLLGADIGIVVLAEEAVVRSDGIVELGDTRVGSAVNVDGSKDVD</sequence>
<dbReference type="Proteomes" id="UP000016931">
    <property type="component" value="Unassembled WGS sequence"/>
</dbReference>
<protein>
    <submittedName>
        <fullName evidence="1">Uncharacterized protein</fullName>
    </submittedName>
</protein>
<accession>M3C9X7</accession>
<name>M3C9X7_SPHMS</name>
<reference evidence="1 2" key="1">
    <citation type="journal article" date="2012" name="PLoS Pathog.">
        <title>Diverse lifestyles and strategies of plant pathogenesis encoded in the genomes of eighteen Dothideomycetes fungi.</title>
        <authorList>
            <person name="Ohm R.A."/>
            <person name="Feau N."/>
            <person name="Henrissat B."/>
            <person name="Schoch C.L."/>
            <person name="Horwitz B.A."/>
            <person name="Barry K.W."/>
            <person name="Condon B.J."/>
            <person name="Copeland A.C."/>
            <person name="Dhillon B."/>
            <person name="Glaser F."/>
            <person name="Hesse C.N."/>
            <person name="Kosti I."/>
            <person name="LaButti K."/>
            <person name="Lindquist E.A."/>
            <person name="Lucas S."/>
            <person name="Salamov A.A."/>
            <person name="Bradshaw R.E."/>
            <person name="Ciuffetti L."/>
            <person name="Hamelin R.C."/>
            <person name="Kema G.H.J."/>
            <person name="Lawrence C."/>
            <person name="Scott J.A."/>
            <person name="Spatafora J.W."/>
            <person name="Turgeon B.G."/>
            <person name="de Wit P.J.G.M."/>
            <person name="Zhong S."/>
            <person name="Goodwin S.B."/>
            <person name="Grigoriev I.V."/>
        </authorList>
    </citation>
    <scope>NUCLEOTIDE SEQUENCE [LARGE SCALE GENOMIC DNA]</scope>
    <source>
        <strain evidence="1 2">SO2202</strain>
    </source>
</reference>
<dbReference type="EMBL" id="KB456271">
    <property type="protein sequence ID" value="EMF08660.1"/>
    <property type="molecule type" value="Genomic_DNA"/>
</dbReference>
<proteinExistence type="predicted"/>
<keyword evidence="2" id="KW-1185">Reference proteome</keyword>
<evidence type="ECO:0000313" key="2">
    <source>
        <dbReference type="Proteomes" id="UP000016931"/>
    </source>
</evidence>
<gene>
    <name evidence="1" type="ORF">SEPMUDRAFT_152265</name>
</gene>